<dbReference type="Proteomes" id="UP000094043">
    <property type="component" value="Chromosome 1"/>
</dbReference>
<sequence length="148" mass="16143">MIRSAKRTFDFLLHTPLLPPAPQPQAIELATIASAPRLRTRTISSVSIRRFGPIAGEKRGYATGNHREELYGDEAGETAASTDDISHTDAAFNKDPNPQTSAEKIEKETGEDFTEQSPTNPAESYPPGKQGEKSTETPLKTSKHQPGR</sequence>
<dbReference type="VEuPathDB" id="FungiDB:L203_00484"/>
<reference evidence="2" key="3">
    <citation type="submission" date="2024-01" db="EMBL/GenBank/DDBJ databases">
        <authorList>
            <person name="Coelho M.A."/>
            <person name="David-Palma M."/>
            <person name="Shea T."/>
            <person name="Sun S."/>
            <person name="Cuomo C.A."/>
            <person name="Heitman J."/>
        </authorList>
    </citation>
    <scope>NUCLEOTIDE SEQUENCE</scope>
    <source>
        <strain evidence="2">CBS 7841</strain>
    </source>
</reference>
<gene>
    <name evidence="2" type="ORF">L203_100695</name>
</gene>
<dbReference type="EMBL" id="CP143784">
    <property type="protein sequence ID" value="WVN85547.1"/>
    <property type="molecule type" value="Genomic_DNA"/>
</dbReference>
<evidence type="ECO:0000256" key="1">
    <source>
        <dbReference type="SAM" id="MobiDB-lite"/>
    </source>
</evidence>
<dbReference type="AlphaFoldDB" id="A0A1E3IX93"/>
<evidence type="ECO:0000313" key="2">
    <source>
        <dbReference type="EMBL" id="WVN85547.1"/>
    </source>
</evidence>
<reference evidence="2" key="1">
    <citation type="submission" date="2016-06" db="EMBL/GenBank/DDBJ databases">
        <authorList>
            <person name="Cuomo C."/>
            <person name="Litvintseva A."/>
            <person name="Heitman J."/>
            <person name="Chen Y."/>
            <person name="Sun S."/>
            <person name="Springer D."/>
            <person name="Dromer F."/>
            <person name="Young S."/>
            <person name="Zeng Q."/>
            <person name="Chapman S."/>
            <person name="Gujja S."/>
            <person name="Saif S."/>
            <person name="Birren B."/>
        </authorList>
    </citation>
    <scope>NUCLEOTIDE SEQUENCE</scope>
    <source>
        <strain evidence="2">CBS 7841</strain>
    </source>
</reference>
<dbReference type="RefSeq" id="XP_066066247.1">
    <property type="nucleotide sequence ID" value="XM_066210150.1"/>
</dbReference>
<keyword evidence="3" id="KW-1185">Reference proteome</keyword>
<dbReference type="OrthoDB" id="2574639at2759"/>
<organism evidence="2 3">
    <name type="scientific">Cryptococcus depauperatus CBS 7841</name>
    <dbReference type="NCBI Taxonomy" id="1295531"/>
    <lineage>
        <taxon>Eukaryota</taxon>
        <taxon>Fungi</taxon>
        <taxon>Dikarya</taxon>
        <taxon>Basidiomycota</taxon>
        <taxon>Agaricomycotina</taxon>
        <taxon>Tremellomycetes</taxon>
        <taxon>Tremellales</taxon>
        <taxon>Cryptococcaceae</taxon>
        <taxon>Cryptococcus</taxon>
    </lineage>
</organism>
<reference evidence="2" key="2">
    <citation type="journal article" date="2022" name="Elife">
        <title>Obligate sexual reproduction of a homothallic fungus closely related to the Cryptococcus pathogenic species complex.</title>
        <authorList>
            <person name="Passer A.R."/>
            <person name="Clancey S.A."/>
            <person name="Shea T."/>
            <person name="David-Palma M."/>
            <person name="Averette A.F."/>
            <person name="Boekhout T."/>
            <person name="Porcel B.M."/>
            <person name="Nowrousian M."/>
            <person name="Cuomo C.A."/>
            <person name="Sun S."/>
            <person name="Heitman J."/>
            <person name="Coelho M.A."/>
        </authorList>
    </citation>
    <scope>NUCLEOTIDE SEQUENCE</scope>
    <source>
        <strain evidence="2">CBS 7841</strain>
    </source>
</reference>
<evidence type="ECO:0000313" key="3">
    <source>
        <dbReference type="Proteomes" id="UP000094043"/>
    </source>
</evidence>
<protein>
    <submittedName>
        <fullName evidence="2">Uncharacterized protein</fullName>
    </submittedName>
</protein>
<name>A0A1E3IX93_9TREE</name>
<dbReference type="KEGG" id="cdep:91084909"/>
<proteinExistence type="predicted"/>
<feature type="region of interest" description="Disordered" evidence="1">
    <location>
        <begin position="54"/>
        <end position="148"/>
    </location>
</feature>
<accession>A0A1E3IX93</accession>
<dbReference type="GeneID" id="91084909"/>
<feature type="compositionally biased region" description="Basic and acidic residues" evidence="1">
    <location>
        <begin position="56"/>
        <end position="70"/>
    </location>
</feature>